<keyword evidence="5" id="KW-0472">Membrane</keyword>
<dbReference type="InterPro" id="IPR039357">
    <property type="entry name" value="SRD5A/TECR"/>
</dbReference>
<dbReference type="GO" id="GO:0016020">
    <property type="term" value="C:membrane"/>
    <property type="evidence" value="ECO:0007669"/>
    <property type="project" value="UniProtKB-SubCell"/>
</dbReference>
<dbReference type="HOGENOM" id="CLU_065395_1_0_1"/>
<evidence type="ECO:0000313" key="7">
    <source>
        <dbReference type="EMBL" id="EKC21205.1"/>
    </source>
</evidence>
<reference evidence="7" key="1">
    <citation type="journal article" date="2012" name="Nature">
        <title>The oyster genome reveals stress adaptation and complexity of shell formation.</title>
        <authorList>
            <person name="Zhang G."/>
            <person name="Fang X."/>
            <person name="Guo X."/>
            <person name="Li L."/>
            <person name="Luo R."/>
            <person name="Xu F."/>
            <person name="Yang P."/>
            <person name="Zhang L."/>
            <person name="Wang X."/>
            <person name="Qi H."/>
            <person name="Xiong Z."/>
            <person name="Que H."/>
            <person name="Xie Y."/>
            <person name="Holland P.W."/>
            <person name="Paps J."/>
            <person name="Zhu Y."/>
            <person name="Wu F."/>
            <person name="Chen Y."/>
            <person name="Wang J."/>
            <person name="Peng C."/>
            <person name="Meng J."/>
            <person name="Yang L."/>
            <person name="Liu J."/>
            <person name="Wen B."/>
            <person name="Zhang N."/>
            <person name="Huang Z."/>
            <person name="Zhu Q."/>
            <person name="Feng Y."/>
            <person name="Mount A."/>
            <person name="Hedgecock D."/>
            <person name="Xu Z."/>
            <person name="Liu Y."/>
            <person name="Domazet-Loso T."/>
            <person name="Du Y."/>
            <person name="Sun X."/>
            <person name="Zhang S."/>
            <person name="Liu B."/>
            <person name="Cheng P."/>
            <person name="Jiang X."/>
            <person name="Li J."/>
            <person name="Fan D."/>
            <person name="Wang W."/>
            <person name="Fu W."/>
            <person name="Wang T."/>
            <person name="Wang B."/>
            <person name="Zhang J."/>
            <person name="Peng Z."/>
            <person name="Li Y."/>
            <person name="Li N."/>
            <person name="Wang J."/>
            <person name="Chen M."/>
            <person name="He Y."/>
            <person name="Tan F."/>
            <person name="Song X."/>
            <person name="Zheng Q."/>
            <person name="Huang R."/>
            <person name="Yang H."/>
            <person name="Du X."/>
            <person name="Chen L."/>
            <person name="Yang M."/>
            <person name="Gaffney P.M."/>
            <person name="Wang S."/>
            <person name="Luo L."/>
            <person name="She Z."/>
            <person name="Ming Y."/>
            <person name="Huang W."/>
            <person name="Zhang S."/>
            <person name="Huang B."/>
            <person name="Zhang Y."/>
            <person name="Qu T."/>
            <person name="Ni P."/>
            <person name="Miao G."/>
            <person name="Wang J."/>
            <person name="Wang Q."/>
            <person name="Steinberg C.E."/>
            <person name="Wang H."/>
            <person name="Li N."/>
            <person name="Qian L."/>
            <person name="Zhang G."/>
            <person name="Li Y."/>
            <person name="Yang H."/>
            <person name="Liu X."/>
            <person name="Wang J."/>
            <person name="Yin Y."/>
            <person name="Wang J."/>
        </authorList>
    </citation>
    <scope>NUCLEOTIDE SEQUENCE [LARGE SCALE GENOMIC DNA]</scope>
    <source>
        <strain evidence="7">05x7-T-G4-1.051#20</strain>
    </source>
</reference>
<keyword evidence="3" id="KW-0812">Transmembrane</keyword>
<feature type="domain" description="3-oxo-5-alpha-steroid 4-dehydrogenase C-terminal" evidence="6">
    <location>
        <begin position="215"/>
        <end position="272"/>
    </location>
</feature>
<dbReference type="FunCoup" id="K1PXP2">
    <property type="interactions" value="891"/>
</dbReference>
<feature type="domain" description="3-oxo-5-alpha-steroid 4-dehydrogenase C-terminal" evidence="6">
    <location>
        <begin position="289"/>
        <end position="359"/>
    </location>
</feature>
<evidence type="ECO:0000256" key="5">
    <source>
        <dbReference type="ARBA" id="ARBA00023136"/>
    </source>
</evidence>
<evidence type="ECO:0000256" key="2">
    <source>
        <dbReference type="ARBA" id="ARBA00007742"/>
    </source>
</evidence>
<comment type="subcellular location">
    <subcellularLocation>
        <location evidence="1">Membrane</location>
        <topology evidence="1">Multi-pass membrane protein</topology>
    </subcellularLocation>
</comment>
<keyword evidence="4" id="KW-1133">Transmembrane helix</keyword>
<evidence type="ECO:0000256" key="3">
    <source>
        <dbReference type="ARBA" id="ARBA00022692"/>
    </source>
</evidence>
<dbReference type="PANTHER" id="PTHR10556">
    <property type="entry name" value="3-OXO-5-ALPHA-STEROID 4-DEHYDROGENASE"/>
    <property type="match status" value="1"/>
</dbReference>
<proteinExistence type="inferred from homology"/>
<dbReference type="GO" id="GO:0016627">
    <property type="term" value="F:oxidoreductase activity, acting on the CH-CH group of donors"/>
    <property type="evidence" value="ECO:0007669"/>
    <property type="project" value="InterPro"/>
</dbReference>
<protein>
    <submittedName>
        <fullName evidence="7">Putative steroid reductase DET2</fullName>
    </submittedName>
</protein>
<evidence type="ECO:0000259" key="6">
    <source>
        <dbReference type="Pfam" id="PF02544"/>
    </source>
</evidence>
<gene>
    <name evidence="7" type="ORF">CGI_10004332</name>
</gene>
<sequence>MISHIKTKSGLQSLSFESKYVLTLPTGACKDSMAFMREAAVKAGCSSRNIEIVEEAKAVLQFCLHNKQEERIDDRSSSKFVVVECEGHPYSLYETDTTRFWVHYGLVILGAVLALVTAVAQWRDPAPYGKHERKDQNWGPLIPQRLGHFLSDALPGVVLFVLVFVFYGTQNKNYINYIFLAMFLSHYVHRGIIHPLIMRYRSPRVAIGITLGGFFPNCLYHFVNADFIGSAEYHSNYYYDPRFIVGVILFCAGYVINRLSDLKLRSLRDTKDSINEQYQRTRSYDAMSNHTENKTENPGCTGYYIPYGGFFELVTCPNYFGELVEWIGWSLATWSFAGLVWTLFCAATFVPRARHNHAW</sequence>
<dbReference type="GO" id="GO:0006629">
    <property type="term" value="P:lipid metabolic process"/>
    <property type="evidence" value="ECO:0007669"/>
    <property type="project" value="InterPro"/>
</dbReference>
<dbReference type="InParanoid" id="K1PXP2"/>
<dbReference type="PROSITE" id="PS50244">
    <property type="entry name" value="S5A_REDUCTASE"/>
    <property type="match status" value="1"/>
</dbReference>
<dbReference type="InterPro" id="IPR001104">
    <property type="entry name" value="3-oxo-5_a-steroid_4-DH_C"/>
</dbReference>
<evidence type="ECO:0000256" key="4">
    <source>
        <dbReference type="ARBA" id="ARBA00022989"/>
    </source>
</evidence>
<dbReference type="Pfam" id="PF02544">
    <property type="entry name" value="Steroid_dh"/>
    <property type="match status" value="2"/>
</dbReference>
<dbReference type="EMBL" id="JH817860">
    <property type="protein sequence ID" value="EKC21205.1"/>
    <property type="molecule type" value="Genomic_DNA"/>
</dbReference>
<dbReference type="AlphaFoldDB" id="K1PXP2"/>
<evidence type="ECO:0000256" key="1">
    <source>
        <dbReference type="ARBA" id="ARBA00004141"/>
    </source>
</evidence>
<dbReference type="PANTHER" id="PTHR10556:SF43">
    <property type="entry name" value="STEROID 5-ALPHA-REDUCTASE DET2"/>
    <property type="match status" value="1"/>
</dbReference>
<organism evidence="7">
    <name type="scientific">Magallana gigas</name>
    <name type="common">Pacific oyster</name>
    <name type="synonym">Crassostrea gigas</name>
    <dbReference type="NCBI Taxonomy" id="29159"/>
    <lineage>
        <taxon>Eukaryota</taxon>
        <taxon>Metazoa</taxon>
        <taxon>Spiralia</taxon>
        <taxon>Lophotrochozoa</taxon>
        <taxon>Mollusca</taxon>
        <taxon>Bivalvia</taxon>
        <taxon>Autobranchia</taxon>
        <taxon>Pteriomorphia</taxon>
        <taxon>Ostreida</taxon>
        <taxon>Ostreoidea</taxon>
        <taxon>Ostreidae</taxon>
        <taxon>Magallana</taxon>
    </lineage>
</organism>
<accession>K1PXP2</accession>
<name>K1PXP2_MAGGI</name>
<comment type="similarity">
    <text evidence="2">Belongs to the steroid 5-alpha reductase family.</text>
</comment>